<dbReference type="Gene3D" id="1.50.10.10">
    <property type="match status" value="1"/>
</dbReference>
<dbReference type="Pfam" id="PF17390">
    <property type="entry name" value="Bac_rhamnosid_C"/>
    <property type="match status" value="1"/>
</dbReference>
<keyword evidence="3" id="KW-0378">Hydrolase</keyword>
<feature type="domain" description="Alpha-L-rhamnosidase six-hairpin glycosidase" evidence="7">
    <location>
        <begin position="484"/>
        <end position="815"/>
    </location>
</feature>
<evidence type="ECO:0000313" key="10">
    <source>
        <dbReference type="Proteomes" id="UP000541583"/>
    </source>
</evidence>
<evidence type="ECO:0000259" key="7">
    <source>
        <dbReference type="Pfam" id="PF17389"/>
    </source>
</evidence>
<comment type="catalytic activity">
    <reaction evidence="1">
        <text>Hydrolysis of terminal non-reducing alpha-L-rhamnose residues in alpha-L-rhamnosides.</text>
        <dbReference type="EC" id="3.2.1.40"/>
    </reaction>
</comment>
<evidence type="ECO:0000313" key="9">
    <source>
        <dbReference type="EMBL" id="MBB6112021.1"/>
    </source>
</evidence>
<dbReference type="Pfam" id="PF25788">
    <property type="entry name" value="Ig_Rha78A_N"/>
    <property type="match status" value="1"/>
</dbReference>
<dbReference type="RefSeq" id="WP_076377003.1">
    <property type="nucleotide sequence ID" value="NZ_FTMG01000015.1"/>
</dbReference>
<dbReference type="Gene3D" id="2.60.40.10">
    <property type="entry name" value="Immunoglobulins"/>
    <property type="match status" value="1"/>
</dbReference>
<evidence type="ECO:0000259" key="5">
    <source>
        <dbReference type="Pfam" id="PF05592"/>
    </source>
</evidence>
<feature type="domain" description="Bacterial alpha-L-rhamnosidase N-terminal" evidence="6">
    <location>
        <begin position="192"/>
        <end position="361"/>
    </location>
</feature>
<dbReference type="PANTHER" id="PTHR33307:SF11">
    <property type="entry name" value="ALPHA-L-RHAMNOSIDASE"/>
    <property type="match status" value="1"/>
</dbReference>
<sequence>MNNLIKSCISFFILIFIAATASYAQLRIETTLCENNQHPLGVSTANFHFGWELSAKDQSETQNAYQIGVSSSKAKLIANEFDVWNSGKIPGNNSIMIPYRGNKLKPATVYFWKVKVWDKKGLPSIWSEVDSFCTGLENTKDWQNAKWIGYEDLADSMRVVPGVHAPYANQMKGKCLQRPVSPLFRKDFKISKKVASAFAFISGLGHYELSINGEKVGKAFLAPGWTYYDKTCLYNVLDITSLVKQGTNSVGVMLGNGFYNINRERYFKLVDAFGMPKLLSRIKINYEDGTTEDLISNSSWKTASSPITFNSIYAGEDYDARMELTGWNKPGFYDKNWKNAELVKAPLGKLTSDLDHPVAIMDSFSAIKINEPKSMVFVYDFGQNASGIPEIKIKGHRGQTVKLIPSEILNKDNMANQAATGEPYYLSYTLKGDSIETWHPRFTYYGLRYIQVDGAKPAGHAGSSSLPEVVSLKFLHTRNSSPANGTFTCSNELFNRIYTLINWAIKSNLQSVVTDCPHREKLSWLEQNYLMGASIHYNFDNYGLYRKLVNELIDAQTPEGFIPDIAPEFVKFQDGFLDSPEWGSAGVIMPWLLYSWYHDENVVQKAYPMMKKYVQYLQNKSDHQILSYGLGDWFDYGPGRPGEAQLTPKALTATAIYYYDVVLLGKMAAILNQKADVVKYDLQAKEIKAAFNTKFFDKNNAVYSTGSQTAMAMPLSVGLVNTPYRSAVLKNLCDSIISHNYKLTAGDIGFHFLVDALDKGGKSEVIYKMNNRDDVPGYGYQLKKGATALTESWPALQEVSNNHLMLGHVMEWFYSGLAGIDQESNSVGFKTLRIRPQPVGDINSASGSFHSPYGWVKTSWKKDGGKFTLSVTIPVNVTANIYLPVVGSSKVYENEKLIKPDHINGAVMIKCGSGNYKFEVK</sequence>
<dbReference type="Pfam" id="PF17389">
    <property type="entry name" value="Bac_rhamnosid6H"/>
    <property type="match status" value="1"/>
</dbReference>
<dbReference type="PANTHER" id="PTHR33307">
    <property type="entry name" value="ALPHA-RHAMNOSIDASE (EUROFUNG)"/>
    <property type="match status" value="1"/>
</dbReference>
<evidence type="ECO:0000259" key="8">
    <source>
        <dbReference type="Pfam" id="PF17390"/>
    </source>
</evidence>
<dbReference type="InterPro" id="IPR012341">
    <property type="entry name" value="6hp_glycosidase-like_sf"/>
</dbReference>
<feature type="domain" description="Alpha-L-rhamnosidase concanavalin-like" evidence="5">
    <location>
        <begin position="373"/>
        <end position="457"/>
    </location>
</feature>
<accession>A0ABR6PUP1</accession>
<dbReference type="InterPro" id="IPR008902">
    <property type="entry name" value="Rhamnosid_concanavalin"/>
</dbReference>
<dbReference type="Pfam" id="PF05592">
    <property type="entry name" value="Bac_rhamnosid"/>
    <property type="match status" value="1"/>
</dbReference>
<reference evidence="9 10" key="1">
    <citation type="submission" date="2020-08" db="EMBL/GenBank/DDBJ databases">
        <title>Genomic Encyclopedia of Type Strains, Phase IV (KMG-V): Genome sequencing to study the core and pangenomes of soil and plant-associated prokaryotes.</title>
        <authorList>
            <person name="Whitman W."/>
        </authorList>
    </citation>
    <scope>NUCLEOTIDE SEQUENCE [LARGE SCALE GENOMIC DNA]</scope>
    <source>
        <strain evidence="9 10">ANJLi2</strain>
    </source>
</reference>
<dbReference type="InterPro" id="IPR035398">
    <property type="entry name" value="Bac_rhamnosid_C"/>
</dbReference>
<feature type="domain" description="Alpha-L-rhamnosidase C-terminal" evidence="8">
    <location>
        <begin position="825"/>
        <end position="893"/>
    </location>
</feature>
<name>A0ABR6PUP1_9SPHI</name>
<dbReference type="InterPro" id="IPR013737">
    <property type="entry name" value="Bac_rhamnosid_N"/>
</dbReference>
<dbReference type="PIRSF" id="PIRSF010631">
    <property type="entry name" value="A-rhamnsds"/>
    <property type="match status" value="1"/>
</dbReference>
<dbReference type="Pfam" id="PF08531">
    <property type="entry name" value="Bac_rhamnosid_N"/>
    <property type="match status" value="1"/>
</dbReference>
<dbReference type="InterPro" id="IPR008928">
    <property type="entry name" value="6-hairpin_glycosidase_sf"/>
</dbReference>
<dbReference type="Proteomes" id="UP000541583">
    <property type="component" value="Unassembled WGS sequence"/>
</dbReference>
<dbReference type="EC" id="3.2.1.40" evidence="2"/>
<keyword evidence="4" id="KW-0732">Signal</keyword>
<proteinExistence type="predicted"/>
<dbReference type="InterPro" id="IPR016007">
    <property type="entry name" value="Alpha_rhamnosid"/>
</dbReference>
<protein>
    <recommendedName>
        <fullName evidence="2">alpha-L-rhamnosidase</fullName>
        <ecNumber evidence="2">3.2.1.40</ecNumber>
    </recommendedName>
</protein>
<evidence type="ECO:0000259" key="6">
    <source>
        <dbReference type="Pfam" id="PF08531"/>
    </source>
</evidence>
<comment type="caution">
    <text evidence="9">The sequence shown here is derived from an EMBL/GenBank/DDBJ whole genome shotgun (WGS) entry which is preliminary data.</text>
</comment>
<dbReference type="SUPFAM" id="SSF48208">
    <property type="entry name" value="Six-hairpin glycosidases"/>
    <property type="match status" value="1"/>
</dbReference>
<feature type="chain" id="PRO_5046696817" description="alpha-L-rhamnosidase" evidence="4">
    <location>
        <begin position="25"/>
        <end position="921"/>
    </location>
</feature>
<feature type="signal peptide" evidence="4">
    <location>
        <begin position="1"/>
        <end position="24"/>
    </location>
</feature>
<dbReference type="EMBL" id="JACHCB010000015">
    <property type="protein sequence ID" value="MBB6112021.1"/>
    <property type="molecule type" value="Genomic_DNA"/>
</dbReference>
<dbReference type="Gene3D" id="2.60.120.260">
    <property type="entry name" value="Galactose-binding domain-like"/>
    <property type="match status" value="2"/>
</dbReference>
<dbReference type="InterPro" id="IPR013783">
    <property type="entry name" value="Ig-like_fold"/>
</dbReference>
<gene>
    <name evidence="9" type="ORF">HDF23_004794</name>
</gene>
<dbReference type="InterPro" id="IPR035396">
    <property type="entry name" value="Bac_rhamnosid6H"/>
</dbReference>
<keyword evidence="10" id="KW-1185">Reference proteome</keyword>
<organism evidence="9 10">
    <name type="scientific">Mucilaginibacter lappiensis</name>
    <dbReference type="NCBI Taxonomy" id="354630"/>
    <lineage>
        <taxon>Bacteria</taxon>
        <taxon>Pseudomonadati</taxon>
        <taxon>Bacteroidota</taxon>
        <taxon>Sphingobacteriia</taxon>
        <taxon>Sphingobacteriales</taxon>
        <taxon>Sphingobacteriaceae</taxon>
        <taxon>Mucilaginibacter</taxon>
    </lineage>
</organism>
<evidence type="ECO:0000256" key="4">
    <source>
        <dbReference type="SAM" id="SignalP"/>
    </source>
</evidence>
<dbReference type="Gene3D" id="2.60.420.10">
    <property type="entry name" value="Maltose phosphorylase, domain 3"/>
    <property type="match status" value="1"/>
</dbReference>
<evidence type="ECO:0000256" key="1">
    <source>
        <dbReference type="ARBA" id="ARBA00001445"/>
    </source>
</evidence>
<evidence type="ECO:0000256" key="2">
    <source>
        <dbReference type="ARBA" id="ARBA00012652"/>
    </source>
</evidence>
<evidence type="ECO:0000256" key="3">
    <source>
        <dbReference type="ARBA" id="ARBA00022801"/>
    </source>
</evidence>